<dbReference type="Gene3D" id="2.40.37.10">
    <property type="entry name" value="Lyase, Ornithine Decarboxylase, Chain A, domain 1"/>
    <property type="match status" value="1"/>
</dbReference>
<dbReference type="InterPro" id="IPR002986">
    <property type="entry name" value="DAP_deCOOHase_LysA"/>
</dbReference>
<name>C1DTF1_SULAA</name>
<dbReference type="KEGG" id="saf:SULAZ_0394"/>
<dbReference type="PRINTS" id="PR01181">
    <property type="entry name" value="DAPDCRBXLASE"/>
</dbReference>
<dbReference type="eggNOG" id="COG0019">
    <property type="taxonomic scope" value="Bacteria"/>
</dbReference>
<dbReference type="HOGENOM" id="CLU_026444_0_1_0"/>
<keyword evidence="3 12" id="KW-0210">Decarboxylase</keyword>
<feature type="binding site" evidence="12">
    <location>
        <position position="376"/>
    </location>
    <ligand>
        <name>pyridoxal 5'-phosphate</name>
        <dbReference type="ChEBI" id="CHEBI:597326"/>
    </ligand>
</feature>
<keyword evidence="6 12" id="KW-0456">Lyase</keyword>
<dbReference type="Pfam" id="PF02784">
    <property type="entry name" value="Orn_Arg_deC_N"/>
    <property type="match status" value="1"/>
</dbReference>
<comment type="similarity">
    <text evidence="9 12">Belongs to the Orn/Lys/Arg decarboxylase class-II family. LysA subfamily.</text>
</comment>
<evidence type="ECO:0000256" key="7">
    <source>
        <dbReference type="ARBA" id="ARBA00050464"/>
    </source>
</evidence>
<dbReference type="FunFam" id="2.40.37.10:FF:000003">
    <property type="entry name" value="Diaminopimelate decarboxylase"/>
    <property type="match status" value="1"/>
</dbReference>
<sequence length="420" mass="46881">MGDNFNDYFVYKDGKLYCEDVNIQNLASKIGTPFYIYSKKAIIDKINEYKEAFKDYPTLICYALKANSNLSILKIFEEHGLGADIVSGGELYKARKVGIPSNKIVYAGVGKTDVEIIYAINENILSFNVESQMELEVINEIAKRQNKKANISIRINPDVDPKTHPYISTGLKKSKFGIDIGQALDVYKQAVKMENLNVVGIHCHIGSQIMDVSVYKEAVEKTVDLVFKLKKEGIELQFIDIGGGLGVKYYPEDNPPTAFDLANTVLPIVKQTGLKLIIEPGRSLIAQAGALITKVIFTKDKKDKHFVIVDSGMNDLIRPSIYNAYHHIITVEEKQEKMVADIVGPICETGDFFGLDREIGKVNRGDLLAILTAGAYGSSMASNYNVRPKAIEILVDGDKFKIIKEREDYSFITKLEEEVL</sequence>
<feature type="domain" description="Orn/DAP/Arg decarboxylase 2 N-terminal" evidence="16">
    <location>
        <begin position="41"/>
        <end position="286"/>
    </location>
</feature>
<dbReference type="GO" id="GO:0008836">
    <property type="term" value="F:diaminopimelate decarboxylase activity"/>
    <property type="evidence" value="ECO:0007669"/>
    <property type="project" value="UniProtKB-UniRule"/>
</dbReference>
<dbReference type="EC" id="4.1.1.20" evidence="10 12"/>
<comment type="subunit">
    <text evidence="12">Homodimer.</text>
</comment>
<dbReference type="NCBIfam" id="TIGR01048">
    <property type="entry name" value="lysA"/>
    <property type="match status" value="1"/>
</dbReference>
<feature type="binding site" evidence="12">
    <location>
        <position position="244"/>
    </location>
    <ligand>
        <name>pyridoxal 5'-phosphate</name>
        <dbReference type="ChEBI" id="CHEBI:597326"/>
    </ligand>
</feature>
<evidence type="ECO:0000256" key="10">
    <source>
        <dbReference type="ARBA" id="ARBA00066427"/>
    </source>
</evidence>
<feature type="binding site" evidence="12">
    <location>
        <position position="376"/>
    </location>
    <ligand>
        <name>substrate</name>
    </ligand>
</feature>
<evidence type="ECO:0000256" key="11">
    <source>
        <dbReference type="ARBA" id="ARBA00074972"/>
    </source>
</evidence>
<dbReference type="EMBL" id="CP001229">
    <property type="protein sequence ID" value="ACN98407.1"/>
    <property type="molecule type" value="Genomic_DNA"/>
</dbReference>
<dbReference type="SUPFAM" id="SSF50621">
    <property type="entry name" value="Alanine racemase C-terminal domain-like"/>
    <property type="match status" value="1"/>
</dbReference>
<keyword evidence="5 12" id="KW-0457">Lysine biosynthesis</keyword>
<dbReference type="PROSITE" id="PS00879">
    <property type="entry name" value="ODR_DC_2_2"/>
    <property type="match status" value="1"/>
</dbReference>
<feature type="binding site" evidence="12">
    <location>
        <position position="318"/>
    </location>
    <ligand>
        <name>substrate</name>
    </ligand>
</feature>
<evidence type="ECO:0000256" key="4">
    <source>
        <dbReference type="ARBA" id="ARBA00022898"/>
    </source>
</evidence>
<dbReference type="InterPro" id="IPR000183">
    <property type="entry name" value="Orn/DAP/Arg_de-COase"/>
</dbReference>
<evidence type="ECO:0000256" key="6">
    <source>
        <dbReference type="ARBA" id="ARBA00023239"/>
    </source>
</evidence>
<evidence type="ECO:0000259" key="15">
    <source>
        <dbReference type="Pfam" id="PF00278"/>
    </source>
</evidence>
<dbReference type="GO" id="GO:0030170">
    <property type="term" value="F:pyridoxal phosphate binding"/>
    <property type="evidence" value="ECO:0007669"/>
    <property type="project" value="UniProtKB-UniRule"/>
</dbReference>
<evidence type="ECO:0000313" key="18">
    <source>
        <dbReference type="Proteomes" id="UP000001369"/>
    </source>
</evidence>
<feature type="binding site" evidence="12">
    <location>
        <position position="348"/>
    </location>
    <ligand>
        <name>substrate</name>
    </ligand>
</feature>
<dbReference type="HAMAP" id="MF_02120">
    <property type="entry name" value="LysA"/>
    <property type="match status" value="1"/>
</dbReference>
<organism evidence="17 18">
    <name type="scientific">Sulfurihydrogenibium azorense (strain DSM 15241 / OCM 825 / Az-Fu1)</name>
    <dbReference type="NCBI Taxonomy" id="204536"/>
    <lineage>
        <taxon>Bacteria</taxon>
        <taxon>Pseudomonadati</taxon>
        <taxon>Aquificota</taxon>
        <taxon>Aquificia</taxon>
        <taxon>Aquificales</taxon>
        <taxon>Hydrogenothermaceae</taxon>
        <taxon>Sulfurihydrogenibium</taxon>
    </lineage>
</organism>
<evidence type="ECO:0000256" key="9">
    <source>
        <dbReference type="ARBA" id="ARBA00060983"/>
    </source>
</evidence>
<accession>C1DTF1</accession>
<dbReference type="UniPathway" id="UPA00034">
    <property type="reaction ID" value="UER00027"/>
</dbReference>
<evidence type="ECO:0000256" key="3">
    <source>
        <dbReference type="ARBA" id="ARBA00022793"/>
    </source>
</evidence>
<dbReference type="AlphaFoldDB" id="C1DTF1"/>
<evidence type="ECO:0000256" key="14">
    <source>
        <dbReference type="RuleBase" id="RU003738"/>
    </source>
</evidence>
<feature type="binding site" evidence="12">
    <location>
        <position position="322"/>
    </location>
    <ligand>
        <name>substrate</name>
    </ligand>
</feature>
<comment type="catalytic activity">
    <reaction evidence="7 12 14">
        <text>meso-2,6-diaminopimelate + H(+) = L-lysine + CO2</text>
        <dbReference type="Rhea" id="RHEA:15101"/>
        <dbReference type="ChEBI" id="CHEBI:15378"/>
        <dbReference type="ChEBI" id="CHEBI:16526"/>
        <dbReference type="ChEBI" id="CHEBI:32551"/>
        <dbReference type="ChEBI" id="CHEBI:57791"/>
        <dbReference type="EC" id="4.1.1.20"/>
    </reaction>
</comment>
<dbReference type="GO" id="GO:0009089">
    <property type="term" value="P:lysine biosynthetic process via diaminopimelate"/>
    <property type="evidence" value="ECO:0007669"/>
    <property type="project" value="UniProtKB-UniRule"/>
</dbReference>
<dbReference type="InterPro" id="IPR022657">
    <property type="entry name" value="De-COase2_CS"/>
</dbReference>
<feature type="modified residue" description="N6-(pyridoxal phosphate)lysine" evidence="12 13">
    <location>
        <position position="65"/>
    </location>
</feature>
<dbReference type="PANTHER" id="PTHR43727">
    <property type="entry name" value="DIAMINOPIMELATE DECARBOXYLASE"/>
    <property type="match status" value="1"/>
</dbReference>
<comment type="cofactor">
    <cofactor evidence="1 12 13 14">
        <name>pyridoxal 5'-phosphate</name>
        <dbReference type="ChEBI" id="CHEBI:597326"/>
    </cofactor>
</comment>
<evidence type="ECO:0000313" key="17">
    <source>
        <dbReference type="EMBL" id="ACN98407.1"/>
    </source>
</evidence>
<dbReference type="SUPFAM" id="SSF51419">
    <property type="entry name" value="PLP-binding barrel"/>
    <property type="match status" value="1"/>
</dbReference>
<dbReference type="PANTHER" id="PTHR43727:SF2">
    <property type="entry name" value="GROUP IV DECARBOXYLASE"/>
    <property type="match status" value="1"/>
</dbReference>
<evidence type="ECO:0000256" key="1">
    <source>
        <dbReference type="ARBA" id="ARBA00001933"/>
    </source>
</evidence>
<evidence type="ECO:0000256" key="13">
    <source>
        <dbReference type="PIRSR" id="PIRSR600183-50"/>
    </source>
</evidence>
<dbReference type="RefSeq" id="WP_012673732.1">
    <property type="nucleotide sequence ID" value="NC_012438.1"/>
</dbReference>
<evidence type="ECO:0000256" key="12">
    <source>
        <dbReference type="HAMAP-Rule" id="MF_02120"/>
    </source>
</evidence>
<dbReference type="InterPro" id="IPR029066">
    <property type="entry name" value="PLP-binding_barrel"/>
</dbReference>
<feature type="binding site" evidence="12">
    <location>
        <position position="282"/>
    </location>
    <ligand>
        <name>substrate</name>
    </ligand>
</feature>
<feature type="binding site" evidence="12">
    <location>
        <begin position="279"/>
        <end position="282"/>
    </location>
    <ligand>
        <name>pyridoxal 5'-phosphate</name>
        <dbReference type="ChEBI" id="CHEBI:597326"/>
    </ligand>
</feature>
<dbReference type="Gene3D" id="3.20.20.10">
    <property type="entry name" value="Alanine racemase"/>
    <property type="match status" value="1"/>
</dbReference>
<evidence type="ECO:0000256" key="8">
    <source>
        <dbReference type="ARBA" id="ARBA00060643"/>
    </source>
</evidence>
<dbReference type="Proteomes" id="UP000001369">
    <property type="component" value="Chromosome"/>
</dbReference>
<dbReference type="PRINTS" id="PR01179">
    <property type="entry name" value="ODADCRBXLASE"/>
</dbReference>
<feature type="active site" description="Proton donor" evidence="13">
    <location>
        <position position="347"/>
    </location>
</feature>
<dbReference type="FunFam" id="3.20.20.10:FF:000003">
    <property type="entry name" value="Diaminopimelate decarboxylase"/>
    <property type="match status" value="1"/>
</dbReference>
<protein>
    <recommendedName>
        <fullName evidence="11 12">Diaminopimelate decarboxylase</fullName>
        <shortName evidence="12">DAP decarboxylase</shortName>
        <shortName evidence="12">DAPDC</shortName>
        <ecNumber evidence="10 12">4.1.1.20</ecNumber>
    </recommendedName>
</protein>
<keyword evidence="18" id="KW-1185">Reference proteome</keyword>
<evidence type="ECO:0000256" key="5">
    <source>
        <dbReference type="ARBA" id="ARBA00023154"/>
    </source>
</evidence>
<dbReference type="InterPro" id="IPR022644">
    <property type="entry name" value="De-COase2_N"/>
</dbReference>
<dbReference type="InterPro" id="IPR022643">
    <property type="entry name" value="De-COase2_C"/>
</dbReference>
<evidence type="ECO:0000259" key="16">
    <source>
        <dbReference type="Pfam" id="PF02784"/>
    </source>
</evidence>
<keyword evidence="2 12" id="KW-0028">Amino-acid biosynthesis</keyword>
<reference evidence="17 18" key="1">
    <citation type="journal article" date="2009" name="J. Bacteriol.">
        <title>Complete and draft genome sequences of six members of the Aquificales.</title>
        <authorList>
            <person name="Reysenbach A.L."/>
            <person name="Hamamura N."/>
            <person name="Podar M."/>
            <person name="Griffiths E."/>
            <person name="Ferreira S."/>
            <person name="Hochstein R."/>
            <person name="Heidelberg J."/>
            <person name="Johnson J."/>
            <person name="Mead D."/>
            <person name="Pohorille A."/>
            <person name="Sarmiento M."/>
            <person name="Schweighofer K."/>
            <person name="Seshadri R."/>
            <person name="Voytek M.A."/>
        </authorList>
    </citation>
    <scope>NUCLEOTIDE SEQUENCE [LARGE SCALE GENOMIC DNA]</scope>
    <source>
        <strain evidence="18">Az-Fu1 / DSM 15241 / OCM 825</strain>
    </source>
</reference>
<dbReference type="Pfam" id="PF00278">
    <property type="entry name" value="Orn_DAP_Arg_deC"/>
    <property type="match status" value="1"/>
</dbReference>
<comment type="function">
    <text evidence="12">Specifically catalyzes the decarboxylation of meso-diaminopimelate (meso-DAP) to L-lysine.</text>
</comment>
<keyword evidence="4 12" id="KW-0663">Pyridoxal phosphate</keyword>
<proteinExistence type="inferred from homology"/>
<evidence type="ECO:0000256" key="2">
    <source>
        <dbReference type="ARBA" id="ARBA00022605"/>
    </source>
</evidence>
<feature type="domain" description="Orn/DAP/Arg decarboxylase 2 C-terminal" evidence="15">
    <location>
        <begin position="34"/>
        <end position="374"/>
    </location>
</feature>
<comment type="pathway">
    <text evidence="8 12 14">Amino-acid biosynthesis; L-lysine biosynthesis via DAP pathway; L-lysine from DL-2,6-diaminopimelate: step 1/1.</text>
</comment>
<dbReference type="OrthoDB" id="9802241at2"/>
<gene>
    <name evidence="12 17" type="primary">lysA</name>
    <name evidence="17" type="ordered locus">SULAZ_0394</name>
</gene>
<dbReference type="CDD" id="cd06828">
    <property type="entry name" value="PLPDE_III_DapDC"/>
    <property type="match status" value="1"/>
</dbReference>
<dbReference type="STRING" id="204536.SULAZ_0394"/>
<dbReference type="InterPro" id="IPR009006">
    <property type="entry name" value="Ala_racemase/Decarboxylase_C"/>
</dbReference>